<dbReference type="PANTHER" id="PTHR22930">
    <property type="match status" value="1"/>
</dbReference>
<keyword evidence="11" id="KW-1185">Reference proteome</keyword>
<dbReference type="GO" id="GO:0046872">
    <property type="term" value="F:metal ion binding"/>
    <property type="evidence" value="ECO:0007669"/>
    <property type="project" value="UniProtKB-KW"/>
</dbReference>
<comment type="cofactor">
    <cofactor evidence="1">
        <name>a divalent metal cation</name>
        <dbReference type="ChEBI" id="CHEBI:60240"/>
    </cofactor>
</comment>
<comment type="caution">
    <text evidence="10">The sequence shown here is derived from an EMBL/GenBank/DDBJ whole genome shotgun (WGS) entry which is preliminary data.</text>
</comment>
<dbReference type="InterPro" id="IPR045249">
    <property type="entry name" value="HARBI1-like"/>
</dbReference>
<dbReference type="GO" id="GO:0004518">
    <property type="term" value="F:nuclease activity"/>
    <property type="evidence" value="ECO:0007669"/>
    <property type="project" value="UniProtKB-KW"/>
</dbReference>
<sequence length="1545" mass="178312">MNISKKAIILMLLHYQVEEENLILHVLLQNEKHRKKELAMFKNRQREGFQSILINKHLIDNNFFRISRYQFNFILELIQHDIEMKPCNRIRDPITPSEELGVTLRFIATGESYRSLSFAFRISHNYISVFVPLVLKSMYNKLKPIFLPPPAEVNLTEKAKEFWNAWHFPNVIGAIDGKHVRVMCPDKSGSLFFNYKHYFSIVLLAIVDANCQFLIVDIGSYGKEGDAGIFNKSHIGKDIYENKFKFPAPAILPYSRNIILPHVILGDEAFRLHTNIMKPYPRKKALEDHNKAVFNYRLCRARRITENAFGTLCHVFRIFFTPINVKPSTVDLIIFVSCCLHNILRKEYVHNRPSKQHDLQDMTFPLPTQNMIPLRGVGRYANYVERAACEKNQKNESDVTVAAERRSLQKGFCDTTIVVYSDTIPQYDGSEETLEIFINAATKFYNLYHGTDIALNQCVDSIIIGKLTGRAQLLIGARNELKTWDDIRKELRNTFGDRQSVDILEQKLFIVTPNKNEHPLDFAKRIQVLRSKLAFKINSLSNTEMNPETKTIHLRQYDSLALKVFLRNLNIRLQDKISVQKPDSLESAMALVIEDENFRHAQNVLFQNRPGSSNNNNTSNAVPKQMNRNIQPTKYFSQPNYPNYFQQPQTFQNSQKPQFPSQPINVQPKSIQQKFPTNKQVFGPMPNVFKPTNKPIQRTYEPMSTTSRIPSLQRTISKPNAFGQQQQQAPRQTFTSQELYAHDDLQGENLIDTQYQSQPHETSFTFEIFPYESLVKQYPVNIMEGEVFIPEEILAELTNCPQLPEIPEEDLEELEEMLNGPSNEANRAEPNQEPLAPNADENNDKAKNLTKANSDRNDPPDINVNQSLYVKETQRNKLKPLYRKIQPQLDDGIKIQTRKAIYHKSCLKPQRKMLTTILALLTVLATVAGDQITMTEITNPILPFSLGQARITTRKHTFLKYIDLQEFDKPLFNIKKNAASIREFTILKDELYPQLQHLYDDLIYLIEQTNTKLVNIKPQKFGRSKRALLNIVGRVHKWLFGTLDDEDEQKYNKAISTLESNKKLLYHDLENYLTISRKFMNETINDMHQIAHNQNLIKVRIESIVDSLNDYTVFLRILNSLETMIADCQSLLLILNNIEDSILLAELNVTHSSLLSVKELGDLVKLMFDLYTEGLPYFDNIQSYYRLIKSEIRYHNQHIVYAIYFPILEGNLYDYYHLFPIPINNQALIPLKSYIILNSTYHHYEDEPCCKIENSCVYYIKSQIARDDCVPKFLNGNADQKCQTVEVQLQEDVVEQINDAYVVVIPLRPLTIEKRCGPHGYENINRPKLIHIPYNCSIFVNGHAYTNKVQKIEHTPMDIPPIHSEKPNPRNNPPLKLQGKVNLDELGEIQKSSELVAATQSRLPTTGEFVGERCICRRSSHAYTLEIVRRNRQLLSSSRPQQSCHPPALAQQPWRKVAKVTTGIFLSPKTAVTEIILSPAVGTYRSSVKFLSPPERKPEPKRAYTLQTASRDKQLLTSNRPKQTCLQPAPEKQHRTDQKGSKSEL</sequence>
<dbReference type="Proteomes" id="UP001159042">
    <property type="component" value="Unassembled WGS sequence"/>
</dbReference>
<reference evidence="10 11" key="1">
    <citation type="journal article" date="2023" name="Insect Mol. Biol.">
        <title>Genome sequencing provides insights into the evolution of gene families encoding plant cell wall-degrading enzymes in longhorned beetles.</title>
        <authorList>
            <person name="Shin N.R."/>
            <person name="Okamura Y."/>
            <person name="Kirsch R."/>
            <person name="Pauchet Y."/>
        </authorList>
    </citation>
    <scope>NUCLEOTIDE SEQUENCE [LARGE SCALE GENOMIC DNA]</scope>
    <source>
        <strain evidence="10">EAD_L_NR</strain>
    </source>
</reference>
<keyword evidence="7" id="KW-0539">Nucleus</keyword>
<gene>
    <name evidence="10" type="ORF">NQ315_014872</name>
</gene>
<feature type="region of interest" description="Disordered" evidence="8">
    <location>
        <begin position="815"/>
        <end position="869"/>
    </location>
</feature>
<name>A0AAV8VL71_9CUCU</name>
<feature type="compositionally biased region" description="Basic and acidic residues" evidence="8">
    <location>
        <begin position="842"/>
        <end position="859"/>
    </location>
</feature>
<proteinExistence type="inferred from homology"/>
<feature type="compositionally biased region" description="Polar residues" evidence="8">
    <location>
        <begin position="1505"/>
        <end position="1526"/>
    </location>
</feature>
<dbReference type="Pfam" id="PF12259">
    <property type="entry name" value="Baculo_F"/>
    <property type="match status" value="1"/>
</dbReference>
<dbReference type="GO" id="GO:0005634">
    <property type="term" value="C:nucleus"/>
    <property type="evidence" value="ECO:0007669"/>
    <property type="project" value="UniProtKB-SubCell"/>
</dbReference>
<feature type="domain" description="DDE Tnp4" evidence="9">
    <location>
        <begin position="175"/>
        <end position="342"/>
    </location>
</feature>
<feature type="region of interest" description="Disordered" evidence="8">
    <location>
        <begin position="677"/>
        <end position="709"/>
    </location>
</feature>
<feature type="region of interest" description="Disordered" evidence="8">
    <location>
        <begin position="1490"/>
        <end position="1545"/>
    </location>
</feature>
<evidence type="ECO:0000256" key="1">
    <source>
        <dbReference type="ARBA" id="ARBA00001968"/>
    </source>
</evidence>
<evidence type="ECO:0000313" key="11">
    <source>
        <dbReference type="Proteomes" id="UP001159042"/>
    </source>
</evidence>
<evidence type="ECO:0000256" key="5">
    <source>
        <dbReference type="ARBA" id="ARBA00022723"/>
    </source>
</evidence>
<evidence type="ECO:0000256" key="8">
    <source>
        <dbReference type="SAM" id="MobiDB-lite"/>
    </source>
</evidence>
<evidence type="ECO:0000256" key="6">
    <source>
        <dbReference type="ARBA" id="ARBA00022801"/>
    </source>
</evidence>
<evidence type="ECO:0000256" key="4">
    <source>
        <dbReference type="ARBA" id="ARBA00022722"/>
    </source>
</evidence>
<organism evidence="10 11">
    <name type="scientific">Exocentrus adspersus</name>
    <dbReference type="NCBI Taxonomy" id="1586481"/>
    <lineage>
        <taxon>Eukaryota</taxon>
        <taxon>Metazoa</taxon>
        <taxon>Ecdysozoa</taxon>
        <taxon>Arthropoda</taxon>
        <taxon>Hexapoda</taxon>
        <taxon>Insecta</taxon>
        <taxon>Pterygota</taxon>
        <taxon>Neoptera</taxon>
        <taxon>Endopterygota</taxon>
        <taxon>Coleoptera</taxon>
        <taxon>Polyphaga</taxon>
        <taxon>Cucujiformia</taxon>
        <taxon>Chrysomeloidea</taxon>
        <taxon>Cerambycidae</taxon>
        <taxon>Lamiinae</taxon>
        <taxon>Acanthocinini</taxon>
        <taxon>Exocentrus</taxon>
    </lineage>
</organism>
<dbReference type="Pfam" id="PF13359">
    <property type="entry name" value="DDE_Tnp_4"/>
    <property type="match status" value="1"/>
</dbReference>
<dbReference type="InterPro" id="IPR027806">
    <property type="entry name" value="HARBI1_dom"/>
</dbReference>
<dbReference type="PANTHER" id="PTHR22930:SF269">
    <property type="entry name" value="NUCLEASE HARBI1-LIKE PROTEIN"/>
    <property type="match status" value="1"/>
</dbReference>
<evidence type="ECO:0000256" key="2">
    <source>
        <dbReference type="ARBA" id="ARBA00004123"/>
    </source>
</evidence>
<protein>
    <recommendedName>
        <fullName evidence="9">DDE Tnp4 domain-containing protein</fullName>
    </recommendedName>
</protein>
<dbReference type="InterPro" id="IPR022048">
    <property type="entry name" value="Envelope_fusion-like"/>
</dbReference>
<accession>A0AAV8VL71</accession>
<evidence type="ECO:0000259" key="9">
    <source>
        <dbReference type="Pfam" id="PF13359"/>
    </source>
</evidence>
<evidence type="ECO:0000256" key="7">
    <source>
        <dbReference type="ARBA" id="ARBA00023242"/>
    </source>
</evidence>
<comment type="subcellular location">
    <subcellularLocation>
        <location evidence="2">Nucleus</location>
    </subcellularLocation>
</comment>
<evidence type="ECO:0000313" key="10">
    <source>
        <dbReference type="EMBL" id="KAJ8914859.1"/>
    </source>
</evidence>
<keyword evidence="5" id="KW-0479">Metal-binding</keyword>
<evidence type="ECO:0000256" key="3">
    <source>
        <dbReference type="ARBA" id="ARBA00006958"/>
    </source>
</evidence>
<dbReference type="EMBL" id="JANEYG010000062">
    <property type="protein sequence ID" value="KAJ8914859.1"/>
    <property type="molecule type" value="Genomic_DNA"/>
</dbReference>
<dbReference type="GO" id="GO:0016787">
    <property type="term" value="F:hydrolase activity"/>
    <property type="evidence" value="ECO:0007669"/>
    <property type="project" value="UniProtKB-KW"/>
</dbReference>
<comment type="similarity">
    <text evidence="3">Belongs to the HARBI1 family.</text>
</comment>
<feature type="compositionally biased region" description="Basic and acidic residues" evidence="8">
    <location>
        <begin position="1531"/>
        <end position="1545"/>
    </location>
</feature>
<keyword evidence="4" id="KW-0540">Nuclease</keyword>
<keyword evidence="6" id="KW-0378">Hydrolase</keyword>